<dbReference type="Gene3D" id="1.10.287.1060">
    <property type="entry name" value="ESAT-6-like"/>
    <property type="match status" value="1"/>
</dbReference>
<evidence type="ECO:0008006" key="4">
    <source>
        <dbReference type="Google" id="ProtNLM"/>
    </source>
</evidence>
<dbReference type="RefSeq" id="WP_164307655.1">
    <property type="nucleotide sequence ID" value="NZ_BAABAD010000005.1"/>
</dbReference>
<dbReference type="Pfam" id="PF06013">
    <property type="entry name" value="WXG100"/>
    <property type="match status" value="1"/>
</dbReference>
<gene>
    <name evidence="2" type="ORF">IDF66_09260</name>
</gene>
<keyword evidence="3" id="KW-1185">Reference proteome</keyword>
<evidence type="ECO:0000313" key="3">
    <source>
        <dbReference type="Proteomes" id="UP000602395"/>
    </source>
</evidence>
<accession>A0ABR7WAD9</accession>
<feature type="region of interest" description="Disordered" evidence="1">
    <location>
        <begin position="78"/>
        <end position="117"/>
    </location>
</feature>
<evidence type="ECO:0000256" key="1">
    <source>
        <dbReference type="SAM" id="MobiDB-lite"/>
    </source>
</evidence>
<feature type="region of interest" description="Disordered" evidence="1">
    <location>
        <begin position="1"/>
        <end position="24"/>
    </location>
</feature>
<organism evidence="2 3">
    <name type="scientific">Gordonia hankookensis</name>
    <dbReference type="NCBI Taxonomy" id="589403"/>
    <lineage>
        <taxon>Bacteria</taxon>
        <taxon>Bacillati</taxon>
        <taxon>Actinomycetota</taxon>
        <taxon>Actinomycetes</taxon>
        <taxon>Mycobacteriales</taxon>
        <taxon>Gordoniaceae</taxon>
        <taxon>Gordonia</taxon>
    </lineage>
</organism>
<dbReference type="EMBL" id="JACWMS010000002">
    <property type="protein sequence ID" value="MBD1319775.1"/>
    <property type="molecule type" value="Genomic_DNA"/>
</dbReference>
<evidence type="ECO:0000313" key="2">
    <source>
        <dbReference type="EMBL" id="MBD1319775.1"/>
    </source>
</evidence>
<feature type="compositionally biased region" description="Polar residues" evidence="1">
    <location>
        <begin position="90"/>
        <end position="117"/>
    </location>
</feature>
<dbReference type="Proteomes" id="UP000602395">
    <property type="component" value="Unassembled WGS sequence"/>
</dbReference>
<name>A0ABR7WAD9_9ACTN</name>
<proteinExistence type="predicted"/>
<dbReference type="SUPFAM" id="SSF140453">
    <property type="entry name" value="EsxAB dimer-like"/>
    <property type="match status" value="1"/>
</dbReference>
<reference evidence="2 3" key="1">
    <citation type="submission" date="2020-09" db="EMBL/GenBank/DDBJ databases">
        <title>Novel species in genus Gordonia.</title>
        <authorList>
            <person name="Zhang G."/>
        </authorList>
    </citation>
    <scope>NUCLEOTIDE SEQUENCE [LARGE SCALE GENOMIC DNA]</scope>
    <source>
        <strain evidence="2 3">ON-33</strain>
    </source>
</reference>
<dbReference type="InterPro" id="IPR010310">
    <property type="entry name" value="T7SS_ESAT-6-like"/>
</dbReference>
<dbReference type="InterPro" id="IPR036689">
    <property type="entry name" value="ESAT-6-like_sf"/>
</dbReference>
<protein>
    <recommendedName>
        <fullName evidence="4">WXG100 family type VII secretion target</fullName>
    </recommendedName>
</protein>
<sequence>MGDEASSRSDQVAVSPDDLHHDGYRLAGWQSESDDVYSGAHAQIESAVASGWVGASAAAMSTRLESMRSAAQALTTRIGDHSTHFRTSAAHYTNTDQSSAGRIEATTAQPGESTLNL</sequence>
<comment type="caution">
    <text evidence="2">The sequence shown here is derived from an EMBL/GenBank/DDBJ whole genome shotgun (WGS) entry which is preliminary data.</text>
</comment>